<keyword evidence="1" id="KW-0812">Transmembrane</keyword>
<dbReference type="EMBL" id="BAABHJ010000012">
    <property type="protein sequence ID" value="GAA4610509.1"/>
    <property type="molecule type" value="Genomic_DNA"/>
</dbReference>
<dbReference type="Proteomes" id="UP001500212">
    <property type="component" value="Unassembled WGS sequence"/>
</dbReference>
<comment type="caution">
    <text evidence="2">The sequence shown here is derived from an EMBL/GenBank/DDBJ whole genome shotgun (WGS) entry which is preliminary data.</text>
</comment>
<keyword evidence="3" id="KW-1185">Reference proteome</keyword>
<accession>A0ABP8TPI5</accession>
<reference evidence="3" key="1">
    <citation type="journal article" date="2019" name="Int. J. Syst. Evol. Microbiol.">
        <title>The Global Catalogue of Microorganisms (GCM) 10K type strain sequencing project: providing services to taxonomists for standard genome sequencing and annotation.</title>
        <authorList>
            <consortium name="The Broad Institute Genomics Platform"/>
            <consortium name="The Broad Institute Genome Sequencing Center for Infectious Disease"/>
            <person name="Wu L."/>
            <person name="Ma J."/>
        </authorList>
    </citation>
    <scope>NUCLEOTIDE SEQUENCE [LARGE SCALE GENOMIC DNA]</scope>
    <source>
        <strain evidence="3">JCM 17938</strain>
    </source>
</reference>
<keyword evidence="1" id="KW-1133">Transmembrane helix</keyword>
<proteinExistence type="predicted"/>
<gene>
    <name evidence="2" type="ORF">GCM10023195_43300</name>
</gene>
<organism evidence="2 3">
    <name type="scientific">Actinoallomurus liliacearum</name>
    <dbReference type="NCBI Taxonomy" id="1080073"/>
    <lineage>
        <taxon>Bacteria</taxon>
        <taxon>Bacillati</taxon>
        <taxon>Actinomycetota</taxon>
        <taxon>Actinomycetes</taxon>
        <taxon>Streptosporangiales</taxon>
        <taxon>Thermomonosporaceae</taxon>
        <taxon>Actinoallomurus</taxon>
    </lineage>
</organism>
<keyword evidence="1" id="KW-0472">Membrane</keyword>
<name>A0ABP8TPI5_9ACTN</name>
<evidence type="ECO:0000256" key="1">
    <source>
        <dbReference type="SAM" id="Phobius"/>
    </source>
</evidence>
<dbReference type="InterPro" id="IPR045728">
    <property type="entry name" value="DUF6082"/>
</dbReference>
<feature type="transmembrane region" description="Helical" evidence="1">
    <location>
        <begin position="47"/>
        <end position="66"/>
    </location>
</feature>
<feature type="transmembrane region" description="Helical" evidence="1">
    <location>
        <begin position="214"/>
        <end position="231"/>
    </location>
</feature>
<sequence>MVITATITGFFLALTCVALSPLALDRAGATYHANWLQLANIGQAYEGAISLLTIFTLLGVVISVVLQVKEVKANRMQNLRSMHLGLMQIALSDPIYGRTWTASGAATSKERLQEVQFINIVFWFLMLQWELGEMTESRLRETFSKEMFPNAASREYWEHAGEIVTKGAETRKQMRFYAIVEQEYRKAVTQGKASVPSATQIAEARRRKIRRNTTVGLVAFGAPIVSLVLAFKRKTR</sequence>
<protein>
    <submittedName>
        <fullName evidence="2">Uncharacterized protein</fullName>
    </submittedName>
</protein>
<evidence type="ECO:0000313" key="3">
    <source>
        <dbReference type="Proteomes" id="UP001500212"/>
    </source>
</evidence>
<evidence type="ECO:0000313" key="2">
    <source>
        <dbReference type="EMBL" id="GAA4610509.1"/>
    </source>
</evidence>
<dbReference type="Pfam" id="PF19560">
    <property type="entry name" value="DUF6082"/>
    <property type="match status" value="1"/>
</dbReference>